<dbReference type="Proteomes" id="UP000575985">
    <property type="component" value="Unassembled WGS sequence"/>
</dbReference>
<comment type="catalytic activity">
    <reaction evidence="1">
        <text>ATP + protein L-histidine = ADP + protein N-phospho-L-histidine.</text>
        <dbReference type="EC" id="2.7.13.3"/>
    </reaction>
</comment>
<dbReference type="PANTHER" id="PTHR45436:SF5">
    <property type="entry name" value="SENSOR HISTIDINE KINASE TRCS"/>
    <property type="match status" value="1"/>
</dbReference>
<dbReference type="Pfam" id="PF02518">
    <property type="entry name" value="HATPase_c"/>
    <property type="match status" value="1"/>
</dbReference>
<evidence type="ECO:0000256" key="6">
    <source>
        <dbReference type="ARBA" id="ARBA00022692"/>
    </source>
</evidence>
<proteinExistence type="predicted"/>
<dbReference type="GO" id="GO:0004673">
    <property type="term" value="F:protein histidine kinase activity"/>
    <property type="evidence" value="ECO:0007669"/>
    <property type="project" value="UniProtKB-EC"/>
</dbReference>
<reference evidence="13 14" key="1">
    <citation type="submission" date="2020-07" db="EMBL/GenBank/DDBJ databases">
        <title>Sequencing the genomes of 1000 actinobacteria strains.</title>
        <authorList>
            <person name="Klenk H.-P."/>
        </authorList>
    </citation>
    <scope>NUCLEOTIDE SEQUENCE [LARGE SCALE GENOMIC DNA]</scope>
    <source>
        <strain evidence="13 14">DSM 45927</strain>
    </source>
</reference>
<dbReference type="Gene3D" id="3.30.565.10">
    <property type="entry name" value="Histidine kinase-like ATPase, C-terminal domain"/>
    <property type="match status" value="1"/>
</dbReference>
<feature type="transmembrane region" description="Helical" evidence="11">
    <location>
        <begin position="21"/>
        <end position="42"/>
    </location>
</feature>
<dbReference type="PROSITE" id="PS50885">
    <property type="entry name" value="HAMP"/>
    <property type="match status" value="1"/>
</dbReference>
<evidence type="ECO:0000256" key="1">
    <source>
        <dbReference type="ARBA" id="ARBA00000085"/>
    </source>
</evidence>
<evidence type="ECO:0000256" key="5">
    <source>
        <dbReference type="ARBA" id="ARBA00022679"/>
    </source>
</evidence>
<gene>
    <name evidence="13" type="ORF">HNR12_005132</name>
</gene>
<dbReference type="InterPro" id="IPR013587">
    <property type="entry name" value="Nitrate/nitrite_sensing"/>
</dbReference>
<dbReference type="GO" id="GO:0005886">
    <property type="term" value="C:plasma membrane"/>
    <property type="evidence" value="ECO:0007669"/>
    <property type="project" value="TreeGrafter"/>
</dbReference>
<protein>
    <recommendedName>
        <fullName evidence="3">histidine kinase</fullName>
        <ecNumber evidence="3">2.7.13.3</ecNumber>
    </recommendedName>
</protein>
<dbReference type="EC" id="2.7.13.3" evidence="3"/>
<evidence type="ECO:0000256" key="8">
    <source>
        <dbReference type="ARBA" id="ARBA00022989"/>
    </source>
</evidence>
<keyword evidence="4" id="KW-0597">Phosphoprotein</keyword>
<evidence type="ECO:0000256" key="3">
    <source>
        <dbReference type="ARBA" id="ARBA00012438"/>
    </source>
</evidence>
<dbReference type="EMBL" id="JACCFO010000001">
    <property type="protein sequence ID" value="NYI98855.1"/>
    <property type="molecule type" value="Genomic_DNA"/>
</dbReference>
<dbReference type="PANTHER" id="PTHR45436">
    <property type="entry name" value="SENSOR HISTIDINE KINASE YKOH"/>
    <property type="match status" value="1"/>
</dbReference>
<keyword evidence="5" id="KW-0808">Transferase</keyword>
<dbReference type="SMART" id="SM00387">
    <property type="entry name" value="HATPase_c"/>
    <property type="match status" value="1"/>
</dbReference>
<dbReference type="InterPro" id="IPR050428">
    <property type="entry name" value="TCS_sensor_his_kinase"/>
</dbReference>
<evidence type="ECO:0000256" key="10">
    <source>
        <dbReference type="SAM" id="MobiDB-lite"/>
    </source>
</evidence>
<evidence type="ECO:0000256" key="7">
    <source>
        <dbReference type="ARBA" id="ARBA00022777"/>
    </source>
</evidence>
<dbReference type="InterPro" id="IPR036890">
    <property type="entry name" value="HATPase_C_sf"/>
</dbReference>
<evidence type="ECO:0000256" key="2">
    <source>
        <dbReference type="ARBA" id="ARBA00004370"/>
    </source>
</evidence>
<evidence type="ECO:0000256" key="4">
    <source>
        <dbReference type="ARBA" id="ARBA00022553"/>
    </source>
</evidence>
<comment type="subcellular location">
    <subcellularLocation>
        <location evidence="2">Membrane</location>
    </subcellularLocation>
</comment>
<comment type="caution">
    <text evidence="13">The sequence shown here is derived from an EMBL/GenBank/DDBJ whole genome shotgun (WGS) entry which is preliminary data.</text>
</comment>
<dbReference type="Pfam" id="PF08376">
    <property type="entry name" value="NIT"/>
    <property type="match status" value="1"/>
</dbReference>
<dbReference type="Gene3D" id="6.10.340.10">
    <property type="match status" value="1"/>
</dbReference>
<keyword evidence="9" id="KW-0902">Two-component regulatory system</keyword>
<dbReference type="SUPFAM" id="SSF55874">
    <property type="entry name" value="ATPase domain of HSP90 chaperone/DNA topoisomerase II/histidine kinase"/>
    <property type="match status" value="1"/>
</dbReference>
<evidence type="ECO:0000259" key="12">
    <source>
        <dbReference type="PROSITE" id="PS50885"/>
    </source>
</evidence>
<feature type="region of interest" description="Disordered" evidence="10">
    <location>
        <begin position="655"/>
        <end position="679"/>
    </location>
</feature>
<dbReference type="InterPro" id="IPR003594">
    <property type="entry name" value="HATPase_dom"/>
</dbReference>
<evidence type="ECO:0000256" key="11">
    <source>
        <dbReference type="SAM" id="Phobius"/>
    </source>
</evidence>
<accession>A0A853BVU3</accession>
<keyword evidence="14" id="KW-1185">Reference proteome</keyword>
<evidence type="ECO:0000313" key="14">
    <source>
        <dbReference type="Proteomes" id="UP000575985"/>
    </source>
</evidence>
<name>A0A853BVU3_9ACTN</name>
<keyword evidence="6 11" id="KW-0812">Transmembrane</keyword>
<sequence>METRHTGRSRRPTIRRQLTRIVLIPSVSFLVLWTVMTATGFVQAGELMLSVARGRDGIAAFTRLADGLREERRLTQVRLGDPDNGQAHSALAAQRRRTDEAVDAAAGIAPTLGPGEDNEIARTVRDFLSDRDRLGAVRADVDSGRTDRATALAAYSDLVVAASDISSALLRPMEEGESVSDAVLARRLLTVHEQHARADALLAGSIAAGGMDYEETAHFTYLTAAYRDTLPDAANGLRGLPRERYDAMVDSAAWRDTENMSRMVVTRSPVAPPETPGAPATWNSAIGVGAGAWDRAARPADAALGRVVAAQADLAADTAWNSALRRIGWGAAGSVLTLLAGAAAIVAASRSSRRLTARLRRLRTDTLGLSDTRLPAIVDSARAGGRVDLDAELPRLSYGDDEIGQVADAFNTAQRTAVGAAVKEAEIRKGANRVFLGIAYRNQTLVQRQLSILDEIESDEDDPRALRRLFRLDHLATRARRYADNLIILSGAGSARRWRDPMPVADVLRAAITETEDYERVRLTSAPRARLRGAAVADVVHLVAELVENATQFSPKACSVDVNCGRVSGGVAIDVEDRGLGMTEDGYAEANRILADPPEFDVMALPEEPRLGLFVVARLAARHGVVVRLRPSPYGGTCATAVVPEHLLDWAAQTPRPAVVPGEPRSEIEPLPAEPRGER</sequence>
<organism evidence="13 14">
    <name type="scientific">Streptomonospora nanhaiensis</name>
    <dbReference type="NCBI Taxonomy" id="1323731"/>
    <lineage>
        <taxon>Bacteria</taxon>
        <taxon>Bacillati</taxon>
        <taxon>Actinomycetota</taxon>
        <taxon>Actinomycetes</taxon>
        <taxon>Streptosporangiales</taxon>
        <taxon>Nocardiopsidaceae</taxon>
        <taxon>Streptomonospora</taxon>
    </lineage>
</organism>
<evidence type="ECO:0000313" key="13">
    <source>
        <dbReference type="EMBL" id="NYI98855.1"/>
    </source>
</evidence>
<dbReference type="AlphaFoldDB" id="A0A853BVU3"/>
<dbReference type="InterPro" id="IPR003660">
    <property type="entry name" value="HAMP_dom"/>
</dbReference>
<keyword evidence="11" id="KW-0472">Membrane</keyword>
<evidence type="ECO:0000256" key="9">
    <source>
        <dbReference type="ARBA" id="ARBA00023012"/>
    </source>
</evidence>
<dbReference type="RefSeq" id="WP_246425173.1">
    <property type="nucleotide sequence ID" value="NZ_JACCFO010000001.1"/>
</dbReference>
<feature type="domain" description="HAMP" evidence="12">
    <location>
        <begin position="376"/>
        <end position="422"/>
    </location>
</feature>
<keyword evidence="8 11" id="KW-1133">Transmembrane helix</keyword>
<dbReference type="GO" id="GO:0000160">
    <property type="term" value="P:phosphorelay signal transduction system"/>
    <property type="evidence" value="ECO:0007669"/>
    <property type="project" value="UniProtKB-KW"/>
</dbReference>
<keyword evidence="7 13" id="KW-0418">Kinase</keyword>